<name>A0A5C3P5F0_9APHY</name>
<organism evidence="2 3">
    <name type="scientific">Polyporus arcularius HHB13444</name>
    <dbReference type="NCBI Taxonomy" id="1314778"/>
    <lineage>
        <taxon>Eukaryota</taxon>
        <taxon>Fungi</taxon>
        <taxon>Dikarya</taxon>
        <taxon>Basidiomycota</taxon>
        <taxon>Agaricomycotina</taxon>
        <taxon>Agaricomycetes</taxon>
        <taxon>Polyporales</taxon>
        <taxon>Polyporaceae</taxon>
        <taxon>Polyporus</taxon>
    </lineage>
</organism>
<accession>A0A5C3P5F0</accession>
<dbReference type="EMBL" id="ML211299">
    <property type="protein sequence ID" value="TFK84701.1"/>
    <property type="molecule type" value="Genomic_DNA"/>
</dbReference>
<dbReference type="InParanoid" id="A0A5C3P5F0"/>
<gene>
    <name evidence="2" type="ORF">K466DRAFT_601792</name>
</gene>
<proteinExistence type="predicted"/>
<evidence type="ECO:0000313" key="2">
    <source>
        <dbReference type="EMBL" id="TFK84701.1"/>
    </source>
</evidence>
<feature type="region of interest" description="Disordered" evidence="1">
    <location>
        <begin position="295"/>
        <end position="328"/>
    </location>
</feature>
<keyword evidence="3" id="KW-1185">Reference proteome</keyword>
<dbReference type="Proteomes" id="UP000308197">
    <property type="component" value="Unassembled WGS sequence"/>
</dbReference>
<reference evidence="2 3" key="1">
    <citation type="journal article" date="2019" name="Nat. Ecol. Evol.">
        <title>Megaphylogeny resolves global patterns of mushroom evolution.</title>
        <authorList>
            <person name="Varga T."/>
            <person name="Krizsan K."/>
            <person name="Foldi C."/>
            <person name="Dima B."/>
            <person name="Sanchez-Garcia M."/>
            <person name="Sanchez-Ramirez S."/>
            <person name="Szollosi G.J."/>
            <person name="Szarkandi J.G."/>
            <person name="Papp V."/>
            <person name="Albert L."/>
            <person name="Andreopoulos W."/>
            <person name="Angelini C."/>
            <person name="Antonin V."/>
            <person name="Barry K.W."/>
            <person name="Bougher N.L."/>
            <person name="Buchanan P."/>
            <person name="Buyck B."/>
            <person name="Bense V."/>
            <person name="Catcheside P."/>
            <person name="Chovatia M."/>
            <person name="Cooper J."/>
            <person name="Damon W."/>
            <person name="Desjardin D."/>
            <person name="Finy P."/>
            <person name="Geml J."/>
            <person name="Haridas S."/>
            <person name="Hughes K."/>
            <person name="Justo A."/>
            <person name="Karasinski D."/>
            <person name="Kautmanova I."/>
            <person name="Kiss B."/>
            <person name="Kocsube S."/>
            <person name="Kotiranta H."/>
            <person name="LaButti K.M."/>
            <person name="Lechner B.E."/>
            <person name="Liimatainen K."/>
            <person name="Lipzen A."/>
            <person name="Lukacs Z."/>
            <person name="Mihaltcheva S."/>
            <person name="Morgado L.N."/>
            <person name="Niskanen T."/>
            <person name="Noordeloos M.E."/>
            <person name="Ohm R.A."/>
            <person name="Ortiz-Santana B."/>
            <person name="Ovrebo C."/>
            <person name="Racz N."/>
            <person name="Riley R."/>
            <person name="Savchenko A."/>
            <person name="Shiryaev A."/>
            <person name="Soop K."/>
            <person name="Spirin V."/>
            <person name="Szebenyi C."/>
            <person name="Tomsovsky M."/>
            <person name="Tulloss R.E."/>
            <person name="Uehling J."/>
            <person name="Grigoriev I.V."/>
            <person name="Vagvolgyi C."/>
            <person name="Papp T."/>
            <person name="Martin F.M."/>
            <person name="Miettinen O."/>
            <person name="Hibbett D.S."/>
            <person name="Nagy L.G."/>
        </authorList>
    </citation>
    <scope>NUCLEOTIDE SEQUENCE [LARGE SCALE GENOMIC DNA]</scope>
    <source>
        <strain evidence="2 3">HHB13444</strain>
    </source>
</reference>
<evidence type="ECO:0000313" key="3">
    <source>
        <dbReference type="Proteomes" id="UP000308197"/>
    </source>
</evidence>
<evidence type="ECO:0000256" key="1">
    <source>
        <dbReference type="SAM" id="MobiDB-lite"/>
    </source>
</evidence>
<protein>
    <submittedName>
        <fullName evidence="2">Uncharacterized protein</fullName>
    </submittedName>
</protein>
<dbReference type="AlphaFoldDB" id="A0A5C3P5F0"/>
<sequence length="341" mass="38165">MAIQSQPSPFTCPRCTHLHEDEHVLDDHVLLNYVPGDILKLKESVHAVVYDEILAAAAQACAVSSYVSPSNALHAEEFKGRPAIVMWRRPKAQGGIAVVCLCGTFWGKSRRARLPALLRHFCVTMHPHEEIPFEPHQYHIHTKPEWTVERAGKPNGWVIAVIYSSSGDIVGRWPNKARLNEQSSSSFTIADDHNTRRRFKETCDQKWRDFMVHCSLNPTAFKVLHEDYEEWRNNRLYQAGNTTTSTSIVSDVQAEERTTITRKGKGKARGKRSETPQANANHFAVLAAPSSMDSCSSNDSSCEQAEVRVTENPTSGPSSKSTKSRRRKKLMSLAAFLNSGP</sequence>